<evidence type="ECO:0000313" key="4">
    <source>
        <dbReference type="Ensembl" id="ENSDCDP00010045770.1"/>
    </source>
</evidence>
<feature type="domain" description="Myb/SANT-like DNA-binding" evidence="3">
    <location>
        <begin position="16"/>
        <end position="94"/>
    </location>
</feature>
<feature type="region of interest" description="Disordered" evidence="2">
    <location>
        <begin position="183"/>
        <end position="205"/>
    </location>
</feature>
<dbReference type="AlphaFoldDB" id="A0AAY4DJZ1"/>
<protein>
    <recommendedName>
        <fullName evidence="3">Myb/SANT-like DNA-binding domain-containing protein</fullName>
    </recommendedName>
</protein>
<dbReference type="Ensembl" id="ENSDCDT00010055958.1">
    <property type="protein sequence ID" value="ENSDCDP00010045770.1"/>
    <property type="gene ID" value="ENSDCDG00010028122.1"/>
</dbReference>
<feature type="region of interest" description="Disordered" evidence="2">
    <location>
        <begin position="127"/>
        <end position="148"/>
    </location>
</feature>
<evidence type="ECO:0000313" key="5">
    <source>
        <dbReference type="Proteomes" id="UP000694580"/>
    </source>
</evidence>
<gene>
    <name evidence="4" type="primary">FSBP</name>
</gene>
<reference evidence="4 5" key="1">
    <citation type="submission" date="2020-06" db="EMBL/GenBank/DDBJ databases">
        <authorList>
            <consortium name="Wellcome Sanger Institute Data Sharing"/>
        </authorList>
    </citation>
    <scope>NUCLEOTIDE SEQUENCE [LARGE SCALE GENOMIC DNA]</scope>
</reference>
<keyword evidence="5" id="KW-1185">Reference proteome</keyword>
<name>A0AAY4DJZ1_9TELE</name>
<keyword evidence="1" id="KW-0175">Coiled coil</keyword>
<evidence type="ECO:0000256" key="1">
    <source>
        <dbReference type="SAM" id="Coils"/>
    </source>
</evidence>
<dbReference type="InterPro" id="IPR042383">
    <property type="entry name" value="FSBP"/>
</dbReference>
<evidence type="ECO:0000256" key="2">
    <source>
        <dbReference type="SAM" id="MobiDB-lite"/>
    </source>
</evidence>
<reference evidence="4" key="2">
    <citation type="submission" date="2025-08" db="UniProtKB">
        <authorList>
            <consortium name="Ensembl"/>
        </authorList>
    </citation>
    <scope>IDENTIFICATION</scope>
</reference>
<feature type="compositionally biased region" description="Low complexity" evidence="2">
    <location>
        <begin position="187"/>
        <end position="202"/>
    </location>
</feature>
<dbReference type="Pfam" id="PF13873">
    <property type="entry name" value="Myb_DNA-bind_5"/>
    <property type="match status" value="1"/>
</dbReference>
<reference evidence="4" key="3">
    <citation type="submission" date="2025-09" db="UniProtKB">
        <authorList>
            <consortium name="Ensembl"/>
        </authorList>
    </citation>
    <scope>IDENTIFICATION</scope>
</reference>
<accession>A0AAY4DJZ1</accession>
<dbReference type="InterPro" id="IPR028002">
    <property type="entry name" value="Myb_DNA-bind_5"/>
</dbReference>
<dbReference type="PANTHER" id="PTHR15386:SF0">
    <property type="entry name" value="FIBRINOGEN SILENCER-BINDING PROTEIN"/>
    <property type="match status" value="1"/>
</dbReference>
<dbReference type="Proteomes" id="UP000694580">
    <property type="component" value="Chromosome 5"/>
</dbReference>
<feature type="coiled-coil region" evidence="1">
    <location>
        <begin position="253"/>
        <end position="280"/>
    </location>
</feature>
<proteinExistence type="predicted"/>
<dbReference type="PANTHER" id="PTHR15386">
    <property type="entry name" value="FIBRINOGEN SILENCER-BINDING PROTEIN"/>
    <property type="match status" value="1"/>
</dbReference>
<organism evidence="4 5">
    <name type="scientific">Denticeps clupeoides</name>
    <name type="common">denticle herring</name>
    <dbReference type="NCBI Taxonomy" id="299321"/>
    <lineage>
        <taxon>Eukaryota</taxon>
        <taxon>Metazoa</taxon>
        <taxon>Chordata</taxon>
        <taxon>Craniata</taxon>
        <taxon>Vertebrata</taxon>
        <taxon>Euteleostomi</taxon>
        <taxon>Actinopterygii</taxon>
        <taxon>Neopterygii</taxon>
        <taxon>Teleostei</taxon>
        <taxon>Clupei</taxon>
        <taxon>Clupeiformes</taxon>
        <taxon>Denticipitoidei</taxon>
        <taxon>Denticipitidae</taxon>
        <taxon>Denticeps</taxon>
    </lineage>
</organism>
<evidence type="ECO:0000259" key="3">
    <source>
        <dbReference type="Pfam" id="PF13873"/>
    </source>
</evidence>
<sequence length="291" mass="32781">MSALYVSSAAAVGKARSSNFTLSEKLDLLRLAQPHIRLLEDHTNKHAVIVEKNRCWDSIAQRYNGMGGERPTRTPQGLRTLYKRLKEAAKQEVMLRSHAQPEYRGSISEPTKRVMEMIPHLFHALDRDSPVEQPGSSSSGPALSEFSGGTVAVRVDSEDVKPPPDLPVTSNHEVALEEEAELHTYDPSLSPSPSSIHLPLSPTETHRRQGMYLRGVASHRFPGLEAESLQMMREEHELVLANHRKVGLYLDEKREGLKRRQQLEEELLRAKVKVERLRAARLRHGLPSTHI</sequence>
<dbReference type="GeneTree" id="ENSGT00390000008778"/>